<evidence type="ECO:0008006" key="12">
    <source>
        <dbReference type="Google" id="ProtNLM"/>
    </source>
</evidence>
<evidence type="ECO:0000259" key="8">
    <source>
        <dbReference type="Pfam" id="PF02687"/>
    </source>
</evidence>
<name>A0ABZ2SU30_9ENTE</name>
<organism evidence="10 11">
    <name type="scientific">Candidatus Enterococcus lowellii</name>
    <dbReference type="NCBI Taxonomy" id="2230877"/>
    <lineage>
        <taxon>Bacteria</taxon>
        <taxon>Bacillati</taxon>
        <taxon>Bacillota</taxon>
        <taxon>Bacilli</taxon>
        <taxon>Lactobacillales</taxon>
        <taxon>Enterococcaceae</taxon>
        <taxon>Enterococcus</taxon>
    </lineage>
</organism>
<evidence type="ECO:0000256" key="5">
    <source>
        <dbReference type="ARBA" id="ARBA00023136"/>
    </source>
</evidence>
<dbReference type="Proteomes" id="UP000664701">
    <property type="component" value="Chromosome"/>
</dbReference>
<evidence type="ECO:0000313" key="10">
    <source>
        <dbReference type="EMBL" id="WYJ77619.1"/>
    </source>
</evidence>
<proteinExistence type="inferred from homology"/>
<evidence type="ECO:0000256" key="3">
    <source>
        <dbReference type="ARBA" id="ARBA00022692"/>
    </source>
</evidence>
<dbReference type="RefSeq" id="WP_207940267.1">
    <property type="nucleotide sequence ID" value="NZ_CP147251.1"/>
</dbReference>
<evidence type="ECO:0000313" key="11">
    <source>
        <dbReference type="Proteomes" id="UP000664701"/>
    </source>
</evidence>
<dbReference type="InterPro" id="IPR025857">
    <property type="entry name" value="MacB_PCD"/>
</dbReference>
<gene>
    <name evidence="10" type="ORF">DOK78_002257</name>
</gene>
<feature type="domain" description="ABC3 transporter permease C-terminal" evidence="8">
    <location>
        <begin position="280"/>
        <end position="392"/>
    </location>
</feature>
<dbReference type="PANTHER" id="PTHR30572">
    <property type="entry name" value="MEMBRANE COMPONENT OF TRANSPORTER-RELATED"/>
    <property type="match status" value="1"/>
</dbReference>
<keyword evidence="11" id="KW-1185">Reference proteome</keyword>
<comment type="similarity">
    <text evidence="6">Belongs to the ABC-4 integral membrane protein family.</text>
</comment>
<dbReference type="EMBL" id="CP147251">
    <property type="protein sequence ID" value="WYJ77619.1"/>
    <property type="molecule type" value="Genomic_DNA"/>
</dbReference>
<dbReference type="InterPro" id="IPR050250">
    <property type="entry name" value="Macrolide_Exporter_MacB"/>
</dbReference>
<evidence type="ECO:0000256" key="7">
    <source>
        <dbReference type="SAM" id="Phobius"/>
    </source>
</evidence>
<reference evidence="10 11" key="1">
    <citation type="submission" date="2024-03" db="EMBL/GenBank/DDBJ databases">
        <title>The Genome Sequence of Enterococcus sp. DIV2402.</title>
        <authorList>
            <consortium name="The Broad Institute Genomics Platform"/>
            <consortium name="The Broad Institute Microbial Omics Core"/>
            <consortium name="The Broad Institute Genomic Center for Infectious Diseases"/>
            <person name="Earl A."/>
            <person name="Manson A."/>
            <person name="Gilmore M."/>
            <person name="Schwartman J."/>
            <person name="Shea T."/>
            <person name="Abouelleil A."/>
            <person name="Cao P."/>
            <person name="Chapman S."/>
            <person name="Cusick C."/>
            <person name="Young S."/>
            <person name="Neafsey D."/>
            <person name="Nusbaum C."/>
            <person name="Birren B."/>
        </authorList>
    </citation>
    <scope>NUCLEOTIDE SEQUENCE [LARGE SCALE GENOMIC DNA]</scope>
    <source>
        <strain evidence="10 11">DIV2402</strain>
    </source>
</reference>
<sequence>MNIYVNWRTSIRSVFKNRKRSLLTMFGIIIGIAAVITILAIGRGFEKDTIKNLNSGDSDAIEIQVNFTPKNESLYTSNVNFFNDTDREVIDQVTGVKTVTYPKTEGTIYKEISIADKKQTKQISLVKKSVQEILIGRALTTYDNDIENNVVVIDSVTAKDLYQTVENALERGFEIEGHLFQIVGIYQGNEMESMFSMPESNISIPEKVYERYFANDSSSSTLVVTLEQDATPATVTTDVIKRLEEKGTMKNFGEYIVFDTAMLTDGISQILGTITLFISCVAGISLLIAGVGVMNMMYISVSERTKEIGIRRALGATRNSIRLQFLLEGVTLTLVGGIIGYVIGIACAYLIGSLIDVSVSIDFFTIALAVGVSSGIGIVFSVMPASEAAKKDLIEILR</sequence>
<comment type="subcellular location">
    <subcellularLocation>
        <location evidence="1">Cell membrane</location>
        <topology evidence="1">Multi-pass membrane protein</topology>
    </subcellularLocation>
</comment>
<dbReference type="Pfam" id="PF02687">
    <property type="entry name" value="FtsX"/>
    <property type="match status" value="1"/>
</dbReference>
<keyword evidence="2" id="KW-1003">Cell membrane</keyword>
<keyword evidence="4 7" id="KW-1133">Transmembrane helix</keyword>
<evidence type="ECO:0000259" key="9">
    <source>
        <dbReference type="Pfam" id="PF12704"/>
    </source>
</evidence>
<evidence type="ECO:0000256" key="1">
    <source>
        <dbReference type="ARBA" id="ARBA00004651"/>
    </source>
</evidence>
<keyword evidence="3 7" id="KW-0812">Transmembrane</keyword>
<dbReference type="Pfam" id="PF12704">
    <property type="entry name" value="MacB_PCD"/>
    <property type="match status" value="1"/>
</dbReference>
<feature type="domain" description="MacB-like periplasmic core" evidence="9">
    <location>
        <begin position="21"/>
        <end position="239"/>
    </location>
</feature>
<accession>A0ABZ2SU30</accession>
<dbReference type="PANTHER" id="PTHR30572:SF4">
    <property type="entry name" value="ABC TRANSPORTER PERMEASE YTRF"/>
    <property type="match status" value="1"/>
</dbReference>
<evidence type="ECO:0000256" key="2">
    <source>
        <dbReference type="ARBA" id="ARBA00022475"/>
    </source>
</evidence>
<feature type="transmembrane region" description="Helical" evidence="7">
    <location>
        <begin position="325"/>
        <end position="351"/>
    </location>
</feature>
<dbReference type="InterPro" id="IPR003838">
    <property type="entry name" value="ABC3_permease_C"/>
</dbReference>
<feature type="transmembrane region" description="Helical" evidence="7">
    <location>
        <begin position="363"/>
        <end position="383"/>
    </location>
</feature>
<protein>
    <recommendedName>
        <fullName evidence="12">Permease</fullName>
    </recommendedName>
</protein>
<evidence type="ECO:0000256" key="4">
    <source>
        <dbReference type="ARBA" id="ARBA00022989"/>
    </source>
</evidence>
<keyword evidence="5 7" id="KW-0472">Membrane</keyword>
<feature type="transmembrane region" description="Helical" evidence="7">
    <location>
        <begin position="21"/>
        <end position="42"/>
    </location>
</feature>
<feature type="transmembrane region" description="Helical" evidence="7">
    <location>
        <begin position="270"/>
        <end position="294"/>
    </location>
</feature>
<evidence type="ECO:0000256" key="6">
    <source>
        <dbReference type="ARBA" id="ARBA00038076"/>
    </source>
</evidence>